<evidence type="ECO:0000313" key="1">
    <source>
        <dbReference type="EMBL" id="TQL36928.1"/>
    </source>
</evidence>
<name>A0A542XM54_SALAC</name>
<evidence type="ECO:0000313" key="2">
    <source>
        <dbReference type="Proteomes" id="UP000315983"/>
    </source>
</evidence>
<protein>
    <submittedName>
        <fullName evidence="1">Uncharacterized protein</fullName>
    </submittedName>
</protein>
<organism evidence="1 2">
    <name type="scientific">Salinispora arenicola</name>
    <dbReference type="NCBI Taxonomy" id="168697"/>
    <lineage>
        <taxon>Bacteria</taxon>
        <taxon>Bacillati</taxon>
        <taxon>Actinomycetota</taxon>
        <taxon>Actinomycetes</taxon>
        <taxon>Micromonosporales</taxon>
        <taxon>Micromonosporaceae</taxon>
        <taxon>Salinispora</taxon>
    </lineage>
</organism>
<proteinExistence type="predicted"/>
<accession>A0A542XM54</accession>
<sequence>MDTSFSFCDYWIMIHTAVTLAPAAVQAATQGTAFVGEVNVGR</sequence>
<gene>
    <name evidence="1" type="ORF">FB564_2064</name>
</gene>
<comment type="caution">
    <text evidence="1">The sequence shown here is derived from an EMBL/GenBank/DDBJ whole genome shotgun (WGS) entry which is preliminary data.</text>
</comment>
<reference evidence="1 2" key="1">
    <citation type="submission" date="2019-06" db="EMBL/GenBank/DDBJ databases">
        <title>Sequencing the genomes of 1000 actinobacteria strains.</title>
        <authorList>
            <person name="Klenk H.-P."/>
        </authorList>
    </citation>
    <scope>NUCLEOTIDE SEQUENCE [LARGE SCALE GENOMIC DNA]</scope>
    <source>
        <strain evidence="1 2">DSM 44819</strain>
    </source>
</reference>
<dbReference type="Proteomes" id="UP000315983">
    <property type="component" value="Unassembled WGS sequence"/>
</dbReference>
<dbReference type="AlphaFoldDB" id="A0A542XM54"/>
<dbReference type="EMBL" id="VFOL01000001">
    <property type="protein sequence ID" value="TQL36928.1"/>
    <property type="molecule type" value="Genomic_DNA"/>
</dbReference>